<evidence type="ECO:0000256" key="1">
    <source>
        <dbReference type="ARBA" id="ARBA00001964"/>
    </source>
</evidence>
<comment type="caution">
    <text evidence="7">The sequence shown here is derived from an EMBL/GenBank/DDBJ whole genome shotgun (WGS) entry which is preliminary data.</text>
</comment>
<dbReference type="InterPro" id="IPR018969">
    <property type="entry name" value="Xul5P/Fru6P_PKetolase_C"/>
</dbReference>
<proteinExistence type="inferred from homology"/>
<gene>
    <name evidence="7" type="ORF">KC669_03885</name>
</gene>
<dbReference type="Pfam" id="PF09363">
    <property type="entry name" value="XFP_C"/>
    <property type="match status" value="1"/>
</dbReference>
<evidence type="ECO:0000313" key="8">
    <source>
        <dbReference type="Proteomes" id="UP000714915"/>
    </source>
</evidence>
<name>A0A955RMA0_9BACT</name>
<dbReference type="InterPro" id="IPR018970">
    <property type="entry name" value="Xul5P/Fru6P_PKetolase_N"/>
</dbReference>
<accession>A0A955RMA0</accession>
<evidence type="ECO:0000259" key="5">
    <source>
        <dbReference type="Pfam" id="PF09363"/>
    </source>
</evidence>
<dbReference type="PANTHER" id="PTHR31273:SF0">
    <property type="entry name" value="PHOSPHOKETOLASE-RELATED"/>
    <property type="match status" value="1"/>
</dbReference>
<evidence type="ECO:0000313" key="7">
    <source>
        <dbReference type="EMBL" id="MCA9387147.1"/>
    </source>
</evidence>
<dbReference type="InterPro" id="IPR019789">
    <property type="entry name" value="Xul5P/Fru6P_PKetolase_ThDP_BS"/>
</dbReference>
<evidence type="ECO:0000259" key="6">
    <source>
        <dbReference type="Pfam" id="PF09364"/>
    </source>
</evidence>
<feature type="domain" description="Xylulose 5-phosphate/Fructose 6-phosphate phosphoketolase N-terminal" evidence="6">
    <location>
        <begin position="7"/>
        <end position="360"/>
    </location>
</feature>
<feature type="domain" description="Xylulose 5-phosphate/Fructose 6-phosphate phosphoketolase C-terminal" evidence="5">
    <location>
        <begin position="578"/>
        <end position="782"/>
    </location>
</feature>
<protein>
    <submittedName>
        <fullName evidence="7">Phosphoketolase family protein</fullName>
    </submittedName>
</protein>
<dbReference type="Proteomes" id="UP000714915">
    <property type="component" value="Unassembled WGS sequence"/>
</dbReference>
<dbReference type="InterPro" id="IPR005593">
    <property type="entry name" value="Xul5P/Fru6P_PKetolase"/>
</dbReference>
<dbReference type="AlphaFoldDB" id="A0A955RMA0"/>
<reference evidence="7" key="2">
    <citation type="journal article" date="2021" name="Microbiome">
        <title>Successional dynamics and alternative stable states in a saline activated sludge microbial community over 9 years.</title>
        <authorList>
            <person name="Wang Y."/>
            <person name="Ye J."/>
            <person name="Ju F."/>
            <person name="Liu L."/>
            <person name="Boyd J.A."/>
            <person name="Deng Y."/>
            <person name="Parks D.H."/>
            <person name="Jiang X."/>
            <person name="Yin X."/>
            <person name="Woodcroft B.J."/>
            <person name="Tyson G.W."/>
            <person name="Hugenholtz P."/>
            <person name="Polz M.F."/>
            <person name="Zhang T."/>
        </authorList>
    </citation>
    <scope>NUCLEOTIDE SEQUENCE</scope>
    <source>
        <strain evidence="7">HKST-UBA09</strain>
    </source>
</reference>
<dbReference type="Pfam" id="PF03894">
    <property type="entry name" value="XFP"/>
    <property type="match status" value="1"/>
</dbReference>
<dbReference type="Gene3D" id="3.40.50.970">
    <property type="match status" value="2"/>
</dbReference>
<dbReference type="InterPro" id="IPR019790">
    <property type="entry name" value="Xul5P/Fru6P_PKetolase_CS"/>
</dbReference>
<dbReference type="Pfam" id="PF09364">
    <property type="entry name" value="XFP_N"/>
    <property type="match status" value="1"/>
</dbReference>
<evidence type="ECO:0000256" key="2">
    <source>
        <dbReference type="ARBA" id="ARBA00005623"/>
    </source>
</evidence>
<dbReference type="GO" id="GO:0005975">
    <property type="term" value="P:carbohydrate metabolic process"/>
    <property type="evidence" value="ECO:0007669"/>
    <property type="project" value="InterPro"/>
</dbReference>
<dbReference type="NCBIfam" id="NF003619">
    <property type="entry name" value="PRK05261.1-4"/>
    <property type="match status" value="1"/>
</dbReference>
<dbReference type="Gene3D" id="3.40.50.920">
    <property type="match status" value="1"/>
</dbReference>
<reference evidence="7" key="1">
    <citation type="submission" date="2020-04" db="EMBL/GenBank/DDBJ databases">
        <authorList>
            <person name="Zhang T."/>
        </authorList>
    </citation>
    <scope>NUCLEOTIDE SEQUENCE</scope>
    <source>
        <strain evidence="7">HKST-UBA09</strain>
    </source>
</reference>
<dbReference type="PANTHER" id="PTHR31273">
    <property type="entry name" value="PHOSPHOKETOLASE-RELATED"/>
    <property type="match status" value="1"/>
</dbReference>
<dbReference type="EMBL" id="JAGQLF010000055">
    <property type="protein sequence ID" value="MCA9387147.1"/>
    <property type="molecule type" value="Genomic_DNA"/>
</dbReference>
<dbReference type="PIRSF" id="PIRSF017245">
    <property type="entry name" value="Phosphoketolase"/>
    <property type="match status" value="1"/>
</dbReference>
<comment type="cofactor">
    <cofactor evidence="1">
        <name>thiamine diphosphate</name>
        <dbReference type="ChEBI" id="CHEBI:58937"/>
    </cofactor>
</comment>
<evidence type="ECO:0000256" key="3">
    <source>
        <dbReference type="ARBA" id="ARBA00023052"/>
    </source>
</evidence>
<evidence type="ECO:0000256" key="4">
    <source>
        <dbReference type="ARBA" id="ARBA00023239"/>
    </source>
</evidence>
<dbReference type="PROSITE" id="PS60002">
    <property type="entry name" value="PHOSPHOKETOLASE_1"/>
    <property type="match status" value="1"/>
</dbReference>
<dbReference type="PROSITE" id="PS60003">
    <property type="entry name" value="PHOSPHOKETOLASE_2"/>
    <property type="match status" value="1"/>
</dbReference>
<sequence>MAELDVLEWIKKYHRLTNYLGASMLYLKDNFFLEEDLKPEHIKDRILGHWGTVPGLNLMYAGVNYLVSKTGQETMFIAGPGHGAPAVLANLFVEGTLGEYYPNAVANKEGFEYLLKQFSWPKGFPSHTYPGVPGTIMEGGELGYSLGTAFGAALDNPDLLVVCVVGDGEAETGPLAASWHSNKFMDPTSSGAVLPILHLNGYRISGPTIMGTMSNDEIYKYFEGLGYHPHILDQYTSHDIYDDYLNTIDYAHKQILEIKGNWKLSRTKPRWPLIVMRTMKGWTAPDFVKERKIEDHNNSHGIPLEHPKKDTEELVAIQNWLRSYNVNELLNEDKTIRTNLLKFVPKDEKRVGKVKHAYGGDLRKDLVLPDLDVMAMQFDVRGFKPESSMMHMGEYFKQLLSNNANDNNFRIFSPDESESNKLGKIFEETTRQYVWPVRNCDECIAPEGRVMEILSEHVLQEWMQGYILTGRHGILISYEAFLGIITTMIDQFIKYLKTSQEIPWRNPLPSLNYVATSTGWRQDHNGFSHQNPSLINTLLSKHADFVSVYFPSDVNTLLVSMEDCLNRVDNVNLIVSGKRELPQWLSIGEAREHVERGISIWDWAGNKPKDTVDVVLASCGDYQTVETLAAAVILKQDLPELSFQYVNVNELTRLGLGDENNPILSSIDYKQYFTDDKDVIFNFHGYPEAIKQLTWGRRISEQMVLLGYIEEGTTTTPFDMQVLNKASRYHVCIQAILSASRFNPAVKEKEEALIRKYSDILNKHSKYIVEHGDDMPEVKNFKFNF</sequence>
<dbReference type="GO" id="GO:0016832">
    <property type="term" value="F:aldehyde-lyase activity"/>
    <property type="evidence" value="ECO:0007669"/>
    <property type="project" value="InterPro"/>
</dbReference>
<dbReference type="InterPro" id="IPR009014">
    <property type="entry name" value="Transketo_C/PFOR_II"/>
</dbReference>
<keyword evidence="3" id="KW-0786">Thiamine pyrophosphate</keyword>
<organism evidence="7 8">
    <name type="scientific">Candidatus Dojkabacteria bacterium</name>
    <dbReference type="NCBI Taxonomy" id="2099670"/>
    <lineage>
        <taxon>Bacteria</taxon>
        <taxon>Candidatus Dojkabacteria</taxon>
    </lineage>
</organism>
<keyword evidence="4" id="KW-0456">Lyase</keyword>
<dbReference type="SUPFAM" id="SSF52518">
    <property type="entry name" value="Thiamin diphosphate-binding fold (THDP-binding)"/>
    <property type="match status" value="2"/>
</dbReference>
<dbReference type="InterPro" id="IPR029061">
    <property type="entry name" value="THDP-binding"/>
</dbReference>
<comment type="similarity">
    <text evidence="2">Belongs to the XFP family.</text>
</comment>
<dbReference type="NCBIfam" id="NF003616">
    <property type="entry name" value="PRK05261.1-1"/>
    <property type="match status" value="1"/>
</dbReference>